<organism evidence="2">
    <name type="scientific">uncultured Caudovirales phage</name>
    <dbReference type="NCBI Taxonomy" id="2100421"/>
    <lineage>
        <taxon>Viruses</taxon>
        <taxon>Duplodnaviria</taxon>
        <taxon>Heunggongvirae</taxon>
        <taxon>Uroviricota</taxon>
        <taxon>Caudoviricetes</taxon>
        <taxon>Peduoviridae</taxon>
        <taxon>Maltschvirus</taxon>
        <taxon>Maltschvirus maltsch</taxon>
    </lineage>
</organism>
<protein>
    <submittedName>
        <fullName evidence="2">Uncharacterized protein</fullName>
    </submittedName>
</protein>
<evidence type="ECO:0000313" key="1">
    <source>
        <dbReference type="EMBL" id="CAB4169082.1"/>
    </source>
</evidence>
<dbReference type="EMBL" id="LR796837">
    <property type="protein sequence ID" value="CAB4169082.1"/>
    <property type="molecule type" value="Genomic_DNA"/>
</dbReference>
<dbReference type="InterPro" id="IPR056931">
    <property type="entry name" value="D14-like"/>
</dbReference>
<reference evidence="2" key="1">
    <citation type="submission" date="2020-05" db="EMBL/GenBank/DDBJ databases">
        <authorList>
            <person name="Chiriac C."/>
            <person name="Salcher M."/>
            <person name="Ghai R."/>
            <person name="Kavagutti S V."/>
        </authorList>
    </citation>
    <scope>NUCLEOTIDE SEQUENCE</scope>
</reference>
<dbReference type="Pfam" id="PF24608">
    <property type="entry name" value="PDDEXK_15"/>
    <property type="match status" value="1"/>
</dbReference>
<evidence type="ECO:0000313" key="2">
    <source>
        <dbReference type="EMBL" id="CAB5226666.1"/>
    </source>
</evidence>
<accession>A0A6J7X7M8</accession>
<name>A0A6J7X7M8_9CAUD</name>
<sequence>MAINIRVKGASAERDIAQQLNIVINKILLENGVTDITNANYFVQRNQNQSAVGGNDLNNTYGFGIEVKRQEALSINTWWKQCTKAAFEANEVPVLLYRQTRKPWKCIMQGYVGLPNGQFKSCRMEVEFEVFLEAFEHHVRHKLEN</sequence>
<dbReference type="EMBL" id="LR798364">
    <property type="protein sequence ID" value="CAB5226666.1"/>
    <property type="molecule type" value="Genomic_DNA"/>
</dbReference>
<gene>
    <name evidence="2" type="ORF">UFOVP1516_5</name>
    <name evidence="1" type="ORF">UFOVP887_39</name>
</gene>
<proteinExistence type="predicted"/>